<keyword evidence="7" id="KW-1185">Reference proteome</keyword>
<evidence type="ECO:0000256" key="4">
    <source>
        <dbReference type="ARBA" id="ARBA00023136"/>
    </source>
</evidence>
<gene>
    <name evidence="6" type="ORF">MUK42_30020</name>
</gene>
<keyword evidence="2" id="KW-0812">Transmembrane</keyword>
<evidence type="ECO:0000313" key="6">
    <source>
        <dbReference type="EMBL" id="URD94971.1"/>
    </source>
</evidence>
<protein>
    <submittedName>
        <fullName evidence="6">UPF0496 protein 4</fullName>
    </submittedName>
</protein>
<evidence type="ECO:0000256" key="5">
    <source>
        <dbReference type="ARBA" id="ARBA00035114"/>
    </source>
</evidence>
<organism evidence="6 7">
    <name type="scientific">Musa troglodytarum</name>
    <name type="common">fe'i banana</name>
    <dbReference type="NCBI Taxonomy" id="320322"/>
    <lineage>
        <taxon>Eukaryota</taxon>
        <taxon>Viridiplantae</taxon>
        <taxon>Streptophyta</taxon>
        <taxon>Embryophyta</taxon>
        <taxon>Tracheophyta</taxon>
        <taxon>Spermatophyta</taxon>
        <taxon>Magnoliopsida</taxon>
        <taxon>Liliopsida</taxon>
        <taxon>Zingiberales</taxon>
        <taxon>Musaceae</taxon>
        <taxon>Musa</taxon>
    </lineage>
</organism>
<evidence type="ECO:0000256" key="1">
    <source>
        <dbReference type="ARBA" id="ARBA00004167"/>
    </source>
</evidence>
<dbReference type="EMBL" id="CP097506">
    <property type="protein sequence ID" value="URD94971.1"/>
    <property type="molecule type" value="Genomic_DNA"/>
</dbReference>
<dbReference type="AlphaFoldDB" id="A0A9E7FIS4"/>
<sequence length="405" mass="45192">MSRPHDGQRIFFPFGNPFRIISPKRSSQSLKIRELLFSFEQGLAENLKKLKPKDASDVLTLSWMSLAMEFLSDAHNSIKTFINELQLPVSDWDEKWISIYLDSSVKLLDVCIAVSSELSRLDQGQLLLQYVLHLVDISASYPSSKQLVRAHSYLHEWIEHISKSPKLDNFAVIVESLHQGTLDLPKVKSSKGKALTRALYGVKVMTIFICGIFSASLSGCSRALIDLHVSADFLWFEAFSDLQAIVNEEIKRQVVGGKVVPFNEIEAVKICASRLHDLANHVSCKGEPVQDTSGINHEDEVPAPGKNTDFERWRLQGCVTNLDSAAKKLGHELGSLSNQANDFFEIILMGRDALLCNLRMPAVTHDSSMPGTEQNPWHPTGTPLLYYTECARGPKETVASKATKK</sequence>
<keyword evidence="4" id="KW-0472">Membrane</keyword>
<comment type="similarity">
    <text evidence="5">Belongs to the ROH1 family.</text>
</comment>
<evidence type="ECO:0000313" key="7">
    <source>
        <dbReference type="Proteomes" id="UP001055439"/>
    </source>
</evidence>
<dbReference type="PANTHER" id="PTHR31509">
    <property type="entry name" value="BPS1-LIKE PROTEIN"/>
    <property type="match status" value="1"/>
</dbReference>
<comment type="subcellular location">
    <subcellularLocation>
        <location evidence="1">Membrane</location>
        <topology evidence="1">Single-pass membrane protein</topology>
    </subcellularLocation>
</comment>
<dbReference type="Proteomes" id="UP001055439">
    <property type="component" value="Chromosome 4"/>
</dbReference>
<proteinExistence type="inferred from homology"/>
<dbReference type="GO" id="GO:0016020">
    <property type="term" value="C:membrane"/>
    <property type="evidence" value="ECO:0007669"/>
    <property type="project" value="UniProtKB-SubCell"/>
</dbReference>
<name>A0A9E7FIS4_9LILI</name>
<dbReference type="Pfam" id="PF05633">
    <property type="entry name" value="ROH1-like"/>
    <property type="match status" value="1"/>
</dbReference>
<reference evidence="6" key="1">
    <citation type="submission" date="2022-05" db="EMBL/GenBank/DDBJ databases">
        <title>The Musa troglodytarum L. genome provides insights into the mechanism of non-climacteric behaviour and enrichment of carotenoids.</title>
        <authorList>
            <person name="Wang J."/>
        </authorList>
    </citation>
    <scope>NUCLEOTIDE SEQUENCE</scope>
    <source>
        <tissue evidence="6">Leaf</tissue>
    </source>
</reference>
<dbReference type="OrthoDB" id="694709at2759"/>
<dbReference type="InterPro" id="IPR008511">
    <property type="entry name" value="ROH1-like"/>
</dbReference>
<keyword evidence="3" id="KW-1133">Transmembrane helix</keyword>
<accession>A0A9E7FIS4</accession>
<evidence type="ECO:0000256" key="2">
    <source>
        <dbReference type="ARBA" id="ARBA00022692"/>
    </source>
</evidence>
<evidence type="ECO:0000256" key="3">
    <source>
        <dbReference type="ARBA" id="ARBA00022989"/>
    </source>
</evidence>